<organism evidence="12 13">
    <name type="scientific">Hazenella coriacea</name>
    <dbReference type="NCBI Taxonomy" id="1179467"/>
    <lineage>
        <taxon>Bacteria</taxon>
        <taxon>Bacillati</taxon>
        <taxon>Bacillota</taxon>
        <taxon>Bacilli</taxon>
        <taxon>Bacillales</taxon>
        <taxon>Thermoactinomycetaceae</taxon>
        <taxon>Hazenella</taxon>
    </lineage>
</organism>
<evidence type="ECO:0000256" key="4">
    <source>
        <dbReference type="ARBA" id="ARBA00022679"/>
    </source>
</evidence>
<comment type="caution">
    <text evidence="12">The sequence shown here is derived from an EMBL/GenBank/DDBJ whole genome shotgun (WGS) entry which is preliminary data.</text>
</comment>
<name>A0A4R3L0Y4_9BACL</name>
<dbReference type="GO" id="GO:0051536">
    <property type="term" value="F:iron-sulfur cluster binding"/>
    <property type="evidence" value="ECO:0007669"/>
    <property type="project" value="UniProtKB-KW"/>
</dbReference>
<dbReference type="EMBL" id="SMAG01000013">
    <property type="protein sequence ID" value="TCS92352.1"/>
    <property type="molecule type" value="Genomic_DNA"/>
</dbReference>
<dbReference type="PANTHER" id="PTHR11601">
    <property type="entry name" value="CYSTEINE DESULFURYLASE FAMILY MEMBER"/>
    <property type="match status" value="1"/>
</dbReference>
<dbReference type="InterPro" id="IPR000192">
    <property type="entry name" value="Aminotrans_V_dom"/>
</dbReference>
<evidence type="ECO:0000256" key="2">
    <source>
        <dbReference type="ARBA" id="ARBA00006490"/>
    </source>
</evidence>
<comment type="catalytic activity">
    <reaction evidence="9">
        <text>(sulfur carrier)-H + L-cysteine = (sulfur carrier)-SH + L-alanine</text>
        <dbReference type="Rhea" id="RHEA:43892"/>
        <dbReference type="Rhea" id="RHEA-COMP:14737"/>
        <dbReference type="Rhea" id="RHEA-COMP:14739"/>
        <dbReference type="ChEBI" id="CHEBI:29917"/>
        <dbReference type="ChEBI" id="CHEBI:35235"/>
        <dbReference type="ChEBI" id="CHEBI:57972"/>
        <dbReference type="ChEBI" id="CHEBI:64428"/>
        <dbReference type="EC" id="2.8.1.7"/>
    </reaction>
</comment>
<dbReference type="SUPFAM" id="SSF53383">
    <property type="entry name" value="PLP-dependent transferases"/>
    <property type="match status" value="1"/>
</dbReference>
<dbReference type="InterPro" id="IPR015422">
    <property type="entry name" value="PyrdxlP-dep_Trfase_small"/>
</dbReference>
<evidence type="ECO:0000256" key="3">
    <source>
        <dbReference type="ARBA" id="ARBA00012239"/>
    </source>
</evidence>
<dbReference type="InterPro" id="IPR016454">
    <property type="entry name" value="Cysteine_dSase"/>
</dbReference>
<evidence type="ECO:0000256" key="6">
    <source>
        <dbReference type="ARBA" id="ARBA00022898"/>
    </source>
</evidence>
<comment type="similarity">
    <text evidence="2">Belongs to the class-V pyridoxal-phosphate-dependent aminotransferase family. NifS/IscS subfamily.</text>
</comment>
<gene>
    <name evidence="12" type="ORF">EDD58_11313</name>
</gene>
<dbReference type="EC" id="2.8.1.7" evidence="3"/>
<keyword evidence="6" id="KW-0663">Pyridoxal phosphate</keyword>
<evidence type="ECO:0000313" key="12">
    <source>
        <dbReference type="EMBL" id="TCS92352.1"/>
    </source>
</evidence>
<dbReference type="AlphaFoldDB" id="A0A4R3L0Y4"/>
<dbReference type="PANTHER" id="PTHR11601:SF34">
    <property type="entry name" value="CYSTEINE DESULFURASE"/>
    <property type="match status" value="1"/>
</dbReference>
<dbReference type="FunFam" id="3.40.640.10:FF:000084">
    <property type="entry name" value="IscS-like cysteine desulfurase"/>
    <property type="match status" value="1"/>
</dbReference>
<comment type="cofactor">
    <cofactor evidence="1 10">
        <name>pyridoxal 5'-phosphate</name>
        <dbReference type="ChEBI" id="CHEBI:597326"/>
    </cofactor>
</comment>
<evidence type="ECO:0000256" key="1">
    <source>
        <dbReference type="ARBA" id="ARBA00001933"/>
    </source>
</evidence>
<accession>A0A4R3L0Y4</accession>
<dbReference type="NCBIfam" id="NF002806">
    <property type="entry name" value="PRK02948.1"/>
    <property type="match status" value="1"/>
</dbReference>
<dbReference type="PROSITE" id="PS00595">
    <property type="entry name" value="AA_TRANSFER_CLASS_5"/>
    <property type="match status" value="1"/>
</dbReference>
<dbReference type="Gene3D" id="3.40.640.10">
    <property type="entry name" value="Type I PLP-dependent aspartate aminotransferase-like (Major domain)"/>
    <property type="match status" value="1"/>
</dbReference>
<evidence type="ECO:0000313" key="13">
    <source>
        <dbReference type="Proteomes" id="UP000294937"/>
    </source>
</evidence>
<dbReference type="Gene3D" id="1.10.260.50">
    <property type="match status" value="1"/>
</dbReference>
<keyword evidence="8" id="KW-0411">Iron-sulfur</keyword>
<evidence type="ECO:0000256" key="5">
    <source>
        <dbReference type="ARBA" id="ARBA00022723"/>
    </source>
</evidence>
<keyword evidence="13" id="KW-1185">Reference proteome</keyword>
<evidence type="ECO:0000256" key="8">
    <source>
        <dbReference type="ARBA" id="ARBA00023014"/>
    </source>
</evidence>
<reference evidence="12 13" key="1">
    <citation type="submission" date="2019-03" db="EMBL/GenBank/DDBJ databases">
        <title>Genomic Encyclopedia of Type Strains, Phase IV (KMG-IV): sequencing the most valuable type-strain genomes for metagenomic binning, comparative biology and taxonomic classification.</title>
        <authorList>
            <person name="Goeker M."/>
        </authorList>
    </citation>
    <scope>NUCLEOTIDE SEQUENCE [LARGE SCALE GENOMIC DNA]</scope>
    <source>
        <strain evidence="12 13">DSM 45707</strain>
    </source>
</reference>
<keyword evidence="4" id="KW-0808">Transferase</keyword>
<dbReference type="OrthoDB" id="9808002at2"/>
<evidence type="ECO:0000256" key="9">
    <source>
        <dbReference type="ARBA" id="ARBA00050776"/>
    </source>
</evidence>
<dbReference type="Pfam" id="PF00266">
    <property type="entry name" value="Aminotran_5"/>
    <property type="match status" value="1"/>
</dbReference>
<proteinExistence type="inferred from homology"/>
<dbReference type="InterPro" id="IPR020578">
    <property type="entry name" value="Aminotrans_V_PyrdxlP_BS"/>
</dbReference>
<feature type="domain" description="Aminotransferase class V" evidence="11">
    <location>
        <begin position="4"/>
        <end position="366"/>
    </location>
</feature>
<evidence type="ECO:0000256" key="7">
    <source>
        <dbReference type="ARBA" id="ARBA00023004"/>
    </source>
</evidence>
<dbReference type="RefSeq" id="WP_131926783.1">
    <property type="nucleotide sequence ID" value="NZ_SMAG01000013.1"/>
</dbReference>
<dbReference type="PIRSF" id="PIRSF005572">
    <property type="entry name" value="NifS"/>
    <property type="match status" value="1"/>
</dbReference>
<dbReference type="InterPro" id="IPR015424">
    <property type="entry name" value="PyrdxlP-dep_Trfase"/>
</dbReference>
<dbReference type="Gene3D" id="3.90.1150.10">
    <property type="entry name" value="Aspartate Aminotransferase, domain 1"/>
    <property type="match status" value="1"/>
</dbReference>
<keyword evidence="7" id="KW-0408">Iron</keyword>
<dbReference type="InterPro" id="IPR015421">
    <property type="entry name" value="PyrdxlP-dep_Trfase_major"/>
</dbReference>
<dbReference type="Proteomes" id="UP000294937">
    <property type="component" value="Unassembled WGS sequence"/>
</dbReference>
<dbReference type="GO" id="GO:0046872">
    <property type="term" value="F:metal ion binding"/>
    <property type="evidence" value="ECO:0007669"/>
    <property type="project" value="UniProtKB-KW"/>
</dbReference>
<dbReference type="GO" id="GO:0031071">
    <property type="term" value="F:cysteine desulfurase activity"/>
    <property type="evidence" value="ECO:0007669"/>
    <property type="project" value="UniProtKB-EC"/>
</dbReference>
<protein>
    <recommendedName>
        <fullName evidence="3">cysteine desulfurase</fullName>
        <ecNumber evidence="3">2.8.1.7</ecNumber>
    </recommendedName>
</protein>
<evidence type="ECO:0000256" key="10">
    <source>
        <dbReference type="RuleBase" id="RU004504"/>
    </source>
</evidence>
<keyword evidence="5" id="KW-0479">Metal-binding</keyword>
<sequence length="383" mass="42149">MKPIYLDYGATSPVRSEVLEVMIPYFQNEYGNPGSIHDAGQRAYDAIQYARVQVAQALGAESAREILFTSSGTESNNLAIIGAARLQRSKGNHIITSKIEHPSVLETCQYLEQEGFQVTYLDVDSFGSVHIDNLKNAITDQTILVTIMAANNEVGTIQSIAEMGQLLKETPILFHTDAIQYIGKVPFTVDQLGVDLLSIGGHKIYGPKGVGALYIRKGTKIEPIMFGGGQERRLRPSTLNTPLIVGFGVACQLAVQEAKSESQRLTSLRNDCWQRIQDEIGNVELNGHPVLRLPNNLNLSFDRVEGQAILLELNRSQIYVSSGSACSAGKHRASHVLKAMGKSDDIAHQSLRITFGKETTENDIHLFIESSKQALHYLRSLMI</sequence>
<evidence type="ECO:0000259" key="11">
    <source>
        <dbReference type="Pfam" id="PF00266"/>
    </source>
</evidence>